<comment type="caution">
    <text evidence="1">The sequence shown here is derived from an EMBL/GenBank/DDBJ whole genome shotgun (WGS) entry which is preliminary data.</text>
</comment>
<reference evidence="1" key="1">
    <citation type="submission" date="2023-04" db="EMBL/GenBank/DDBJ databases">
        <title>Candida boidinii NBRC 1967.</title>
        <authorList>
            <person name="Ichikawa N."/>
            <person name="Sato H."/>
            <person name="Tonouchi N."/>
        </authorList>
    </citation>
    <scope>NUCLEOTIDE SEQUENCE</scope>
    <source>
        <strain evidence="1">NBRC 1967</strain>
    </source>
</reference>
<dbReference type="EMBL" id="BSXV01001974">
    <property type="protein sequence ID" value="GME94504.1"/>
    <property type="molecule type" value="Genomic_DNA"/>
</dbReference>
<name>A0ACB5TTP7_CANBO</name>
<evidence type="ECO:0000313" key="1">
    <source>
        <dbReference type="EMBL" id="GME94504.1"/>
    </source>
</evidence>
<sequence>MTSSYNILSIGNNPNISFYTWRLYESKLCNLSIINSTTITNDESSPSDQENTSVSFQWNSKQFGNSRYSISTVYNSLTDYVSNTDDNVFLDFVLISSESLQELASFFTEFKVLLKDQFDICNYYPIIVIESTNFVNLEPFVSMSLQNSSIEVFSIMSDYDIRIMGNNIFNIYPSKKESELVYLGRSGTESKYTSNEIESINKISSLLETANVDVFKLNTPLEFLSYQWKFALPKIAIEPLLILFERPFPSQLQEQILAKPLISGLILEIITVIKTMGCKLFKSYDSEDALLKRFNQLYPECHLSIDCSEAPKLYYDFFNQNNLYLDLLLLQPILLADDYHVKTPYLEFLYAIMTQWNNNNFSTLQNQTSIFWLRQNSENIKSLKLSEEQLALNNALKEKNIKEANDKLNQPYPQQQQPVQQQQQQRQVPAQQQPVQQQYPNNQ</sequence>
<keyword evidence="2" id="KW-1185">Reference proteome</keyword>
<gene>
    <name evidence="1" type="ORF">Cboi01_000354200</name>
</gene>
<protein>
    <submittedName>
        <fullName evidence="1">Unnamed protein product</fullName>
    </submittedName>
</protein>
<proteinExistence type="predicted"/>
<accession>A0ACB5TTP7</accession>
<organism evidence="1 2">
    <name type="scientific">Candida boidinii</name>
    <name type="common">Yeast</name>
    <dbReference type="NCBI Taxonomy" id="5477"/>
    <lineage>
        <taxon>Eukaryota</taxon>
        <taxon>Fungi</taxon>
        <taxon>Dikarya</taxon>
        <taxon>Ascomycota</taxon>
        <taxon>Saccharomycotina</taxon>
        <taxon>Pichiomycetes</taxon>
        <taxon>Pichiales</taxon>
        <taxon>Pichiaceae</taxon>
        <taxon>Ogataea</taxon>
        <taxon>Ogataea/Candida clade</taxon>
    </lineage>
</organism>
<evidence type="ECO:0000313" key="2">
    <source>
        <dbReference type="Proteomes" id="UP001165101"/>
    </source>
</evidence>
<dbReference type="Proteomes" id="UP001165101">
    <property type="component" value="Unassembled WGS sequence"/>
</dbReference>